<protein>
    <recommendedName>
        <fullName evidence="5">ABC-type quaternary amine transporter</fullName>
        <ecNumber evidence="5">7.6.2.9</ecNumber>
    </recommendedName>
</protein>
<feature type="domain" description="ABC transporter" evidence="6">
    <location>
        <begin position="5"/>
        <end position="239"/>
    </location>
</feature>
<gene>
    <name evidence="7" type="ORF">IC227_05375</name>
</gene>
<keyword evidence="4 7" id="KW-0067">ATP-binding</keyword>
<keyword evidence="8" id="KW-1185">Reference proteome</keyword>
<dbReference type="GO" id="GO:0016887">
    <property type="term" value="F:ATP hydrolysis activity"/>
    <property type="evidence" value="ECO:0007669"/>
    <property type="project" value="InterPro"/>
</dbReference>
<evidence type="ECO:0000256" key="2">
    <source>
        <dbReference type="ARBA" id="ARBA00022448"/>
    </source>
</evidence>
<dbReference type="EMBL" id="JADAKE010000014">
    <property type="protein sequence ID" value="MBF8807876.1"/>
    <property type="molecule type" value="Genomic_DNA"/>
</dbReference>
<dbReference type="GO" id="GO:0015418">
    <property type="term" value="F:ABC-type quaternary ammonium compound transporting activity"/>
    <property type="evidence" value="ECO:0007669"/>
    <property type="project" value="UniProtKB-EC"/>
</dbReference>
<dbReference type="PROSITE" id="PS00211">
    <property type="entry name" value="ABC_TRANSPORTER_1"/>
    <property type="match status" value="1"/>
</dbReference>
<keyword evidence="2" id="KW-0813">Transport</keyword>
<evidence type="ECO:0000256" key="5">
    <source>
        <dbReference type="ARBA" id="ARBA00066388"/>
    </source>
</evidence>
<dbReference type="Pfam" id="PF00005">
    <property type="entry name" value="ABC_tran"/>
    <property type="match status" value="1"/>
</dbReference>
<evidence type="ECO:0000256" key="4">
    <source>
        <dbReference type="ARBA" id="ARBA00022840"/>
    </source>
</evidence>
<organism evidence="7 8">
    <name type="scientific">Enterococcus lacertideformus</name>
    <dbReference type="NCBI Taxonomy" id="2771493"/>
    <lineage>
        <taxon>Bacteria</taxon>
        <taxon>Bacillati</taxon>
        <taxon>Bacillota</taxon>
        <taxon>Bacilli</taxon>
        <taxon>Lactobacillales</taxon>
        <taxon>Enterococcaceae</taxon>
        <taxon>Enterococcus</taxon>
    </lineage>
</organism>
<dbReference type="InterPro" id="IPR017871">
    <property type="entry name" value="ABC_transporter-like_CS"/>
</dbReference>
<dbReference type="FunFam" id="3.40.50.300:FF:000425">
    <property type="entry name" value="Probable ABC transporter, ATP-binding subunit"/>
    <property type="match status" value="1"/>
</dbReference>
<keyword evidence="3" id="KW-0547">Nucleotide-binding</keyword>
<dbReference type="AlphaFoldDB" id="A0A931AV54"/>
<accession>A0A931AV54</accession>
<dbReference type="PANTHER" id="PTHR43117">
    <property type="entry name" value="OSMOPROTECTANT IMPORT ATP-BINDING PROTEIN OSMV"/>
    <property type="match status" value="1"/>
</dbReference>
<dbReference type="InterPro" id="IPR003593">
    <property type="entry name" value="AAA+_ATPase"/>
</dbReference>
<proteinExistence type="inferred from homology"/>
<evidence type="ECO:0000313" key="8">
    <source>
        <dbReference type="Proteomes" id="UP000637757"/>
    </source>
</evidence>
<dbReference type="InterPro" id="IPR046342">
    <property type="entry name" value="CBS_dom_sf"/>
</dbReference>
<dbReference type="GO" id="GO:0005524">
    <property type="term" value="F:ATP binding"/>
    <property type="evidence" value="ECO:0007669"/>
    <property type="project" value="UniProtKB-KW"/>
</dbReference>
<name>A0A931AV54_9ENTE</name>
<dbReference type="SUPFAM" id="SSF54631">
    <property type="entry name" value="CBS-domain pair"/>
    <property type="match status" value="1"/>
</dbReference>
<sequence>MKRLIEFKQVQKIYGKKYAIKGLNFSIDEGEIFVLVGPSGSGKTTSLKMINGLSEPNNGEILFKGKSLREYDLQKIRWKMGYVLQQIALFPTMTVQQNIEVIPDMLGWERKKREQVADQLLEKVGLDPAIYRNRMPQELSGGEQQRIGIIRALAANPEVILMDEPFSALDPLSRNSLQDLVLSLHQELGTTIVFVTHNMDEAIKLGNRIAVMKDGEIIQCDHPEQLLTHPKNDFVRSFFDDTLQQKRQTVKEIILAKCFSESHIQPNLPEVQFGTPLNEVFELFIQSEAVNVRENGEFIGGITRKDIFTFLTRKEGKNEKI</sequence>
<dbReference type="EC" id="7.6.2.9" evidence="5"/>
<reference evidence="7" key="1">
    <citation type="submission" date="2020-09" db="EMBL/GenBank/DDBJ databases">
        <title>Genomic insights into the novelty and pathogenicity of a unique biofilm-forming Enterococcus sp. bacteria (Enterococcus lacertideformus) identified in reptiles.</title>
        <authorList>
            <person name="Agius J.E."/>
            <person name="Phalen D.N."/>
            <person name="Rose K."/>
            <person name="Eden J.-S."/>
        </authorList>
    </citation>
    <scope>NUCLEOTIDE SEQUENCE</scope>
    <source>
        <strain evidence="7">PHRS 0518</strain>
    </source>
</reference>
<comment type="similarity">
    <text evidence="1">Belongs to the ABC transporter superfamily.</text>
</comment>
<dbReference type="Proteomes" id="UP000637757">
    <property type="component" value="Unassembled WGS sequence"/>
</dbReference>
<evidence type="ECO:0000313" key="7">
    <source>
        <dbReference type="EMBL" id="MBF8807876.1"/>
    </source>
</evidence>
<dbReference type="PANTHER" id="PTHR43117:SF4">
    <property type="entry name" value="OSMOPROTECTANT IMPORT ATP-BINDING PROTEIN OSMV"/>
    <property type="match status" value="1"/>
</dbReference>
<dbReference type="SMART" id="SM00382">
    <property type="entry name" value="AAA"/>
    <property type="match status" value="1"/>
</dbReference>
<dbReference type="InterPro" id="IPR027417">
    <property type="entry name" value="P-loop_NTPase"/>
</dbReference>
<evidence type="ECO:0000259" key="6">
    <source>
        <dbReference type="PROSITE" id="PS50893"/>
    </source>
</evidence>
<evidence type="ECO:0000256" key="1">
    <source>
        <dbReference type="ARBA" id="ARBA00005417"/>
    </source>
</evidence>
<dbReference type="SUPFAM" id="SSF52540">
    <property type="entry name" value="P-loop containing nucleoside triphosphate hydrolases"/>
    <property type="match status" value="1"/>
</dbReference>
<dbReference type="InterPro" id="IPR003439">
    <property type="entry name" value="ABC_transporter-like_ATP-bd"/>
</dbReference>
<evidence type="ECO:0000256" key="3">
    <source>
        <dbReference type="ARBA" id="ARBA00022741"/>
    </source>
</evidence>
<dbReference type="Gene3D" id="3.40.50.300">
    <property type="entry name" value="P-loop containing nucleotide triphosphate hydrolases"/>
    <property type="match status" value="1"/>
</dbReference>
<dbReference type="PROSITE" id="PS50893">
    <property type="entry name" value="ABC_TRANSPORTER_2"/>
    <property type="match status" value="1"/>
</dbReference>
<comment type="caution">
    <text evidence="7">The sequence shown here is derived from an EMBL/GenBank/DDBJ whole genome shotgun (WGS) entry which is preliminary data.</text>
</comment>